<evidence type="ECO:0000313" key="1">
    <source>
        <dbReference type="EMBL" id="CAG8621765.1"/>
    </source>
</evidence>
<accession>A0ACA9N169</accession>
<keyword evidence="2" id="KW-1185">Reference proteome</keyword>
<dbReference type="Proteomes" id="UP000789860">
    <property type="component" value="Unassembled WGS sequence"/>
</dbReference>
<gene>
    <name evidence="1" type="ORF">SCALOS_LOCUS7670</name>
</gene>
<organism evidence="1 2">
    <name type="scientific">Scutellospora calospora</name>
    <dbReference type="NCBI Taxonomy" id="85575"/>
    <lineage>
        <taxon>Eukaryota</taxon>
        <taxon>Fungi</taxon>
        <taxon>Fungi incertae sedis</taxon>
        <taxon>Mucoromycota</taxon>
        <taxon>Glomeromycotina</taxon>
        <taxon>Glomeromycetes</taxon>
        <taxon>Diversisporales</taxon>
        <taxon>Gigasporaceae</taxon>
        <taxon>Scutellospora</taxon>
    </lineage>
</organism>
<evidence type="ECO:0000313" key="2">
    <source>
        <dbReference type="Proteomes" id="UP000789860"/>
    </source>
</evidence>
<proteinExistence type="predicted"/>
<dbReference type="EMBL" id="CAJVPM010017804">
    <property type="protein sequence ID" value="CAG8621765.1"/>
    <property type="molecule type" value="Genomic_DNA"/>
</dbReference>
<protein>
    <submittedName>
        <fullName evidence="1">7721_t:CDS:1</fullName>
    </submittedName>
</protein>
<sequence>METNIQKEFNRVKVRIVILSNENKNIQKIVTRINDIIDTDYVKYDFSTIEDHKYYYTVKVLYSLYKETIFYDNKCKNIVIKVDIVFNNTTFLSLMIYDDKTNEPIEIFI</sequence>
<reference evidence="1" key="1">
    <citation type="submission" date="2021-06" db="EMBL/GenBank/DDBJ databases">
        <authorList>
            <person name="Kallberg Y."/>
            <person name="Tangrot J."/>
            <person name="Rosling A."/>
        </authorList>
    </citation>
    <scope>NUCLEOTIDE SEQUENCE</scope>
    <source>
        <strain evidence="1">AU212A</strain>
    </source>
</reference>
<comment type="caution">
    <text evidence="1">The sequence shown here is derived from an EMBL/GenBank/DDBJ whole genome shotgun (WGS) entry which is preliminary data.</text>
</comment>
<name>A0ACA9N169_9GLOM</name>